<accession>A0A6A6HQU7</accession>
<organism evidence="6 7">
    <name type="scientific">Trematosphaeria pertusa</name>
    <dbReference type="NCBI Taxonomy" id="390896"/>
    <lineage>
        <taxon>Eukaryota</taxon>
        <taxon>Fungi</taxon>
        <taxon>Dikarya</taxon>
        <taxon>Ascomycota</taxon>
        <taxon>Pezizomycotina</taxon>
        <taxon>Dothideomycetes</taxon>
        <taxon>Pleosporomycetidae</taxon>
        <taxon>Pleosporales</taxon>
        <taxon>Massarineae</taxon>
        <taxon>Trematosphaeriaceae</taxon>
        <taxon>Trematosphaeria</taxon>
    </lineage>
</organism>
<feature type="active site" description="Proton acceptor" evidence="4">
    <location>
        <position position="81"/>
    </location>
</feature>
<comment type="similarity">
    <text evidence="1">Belongs to the sirtuin family. Class I subfamily.</text>
</comment>
<dbReference type="GO" id="GO:0070403">
    <property type="term" value="F:NAD+ binding"/>
    <property type="evidence" value="ECO:0007669"/>
    <property type="project" value="InterPro"/>
</dbReference>
<dbReference type="GO" id="GO:0000122">
    <property type="term" value="P:negative regulation of transcription by RNA polymerase II"/>
    <property type="evidence" value="ECO:0007669"/>
    <property type="project" value="TreeGrafter"/>
</dbReference>
<proteinExistence type="inferred from homology"/>
<keyword evidence="4" id="KW-0479">Metal-binding</keyword>
<feature type="binding site" evidence="4">
    <location>
        <position position="111"/>
    </location>
    <ligand>
        <name>Zn(2+)</name>
        <dbReference type="ChEBI" id="CHEBI:29105"/>
    </ligand>
</feature>
<name>A0A6A6HQU7_9PLEO</name>
<dbReference type="GO" id="GO:1990414">
    <property type="term" value="P:replication-born double-strand break repair via sister chromatid exchange"/>
    <property type="evidence" value="ECO:0007669"/>
    <property type="project" value="TreeGrafter"/>
</dbReference>
<dbReference type="RefSeq" id="XP_033675216.1">
    <property type="nucleotide sequence ID" value="XM_033824538.1"/>
</dbReference>
<dbReference type="InterPro" id="IPR003000">
    <property type="entry name" value="Sirtuin"/>
</dbReference>
<dbReference type="OrthoDB" id="2919105at2759"/>
<feature type="binding site" evidence="4">
    <location>
        <position position="89"/>
    </location>
    <ligand>
        <name>Zn(2+)</name>
        <dbReference type="ChEBI" id="CHEBI:29105"/>
    </ligand>
</feature>
<feature type="domain" description="Deacetylase sirtuin-type" evidence="5">
    <location>
        <begin position="1"/>
        <end position="244"/>
    </location>
</feature>
<evidence type="ECO:0000256" key="1">
    <source>
        <dbReference type="ARBA" id="ARBA00006924"/>
    </source>
</evidence>
<dbReference type="AlphaFoldDB" id="A0A6A6HQU7"/>
<dbReference type="GO" id="GO:0031508">
    <property type="term" value="P:pericentric heterochromatin formation"/>
    <property type="evidence" value="ECO:0007669"/>
    <property type="project" value="TreeGrafter"/>
</dbReference>
<evidence type="ECO:0000313" key="7">
    <source>
        <dbReference type="Proteomes" id="UP000800094"/>
    </source>
</evidence>
<gene>
    <name evidence="6" type="ORF">BU26DRAFT_443322</name>
</gene>
<reference evidence="6" key="1">
    <citation type="journal article" date="2020" name="Stud. Mycol.">
        <title>101 Dothideomycetes genomes: a test case for predicting lifestyles and emergence of pathogens.</title>
        <authorList>
            <person name="Haridas S."/>
            <person name="Albert R."/>
            <person name="Binder M."/>
            <person name="Bloem J."/>
            <person name="Labutti K."/>
            <person name="Salamov A."/>
            <person name="Andreopoulos B."/>
            <person name="Baker S."/>
            <person name="Barry K."/>
            <person name="Bills G."/>
            <person name="Bluhm B."/>
            <person name="Cannon C."/>
            <person name="Castanera R."/>
            <person name="Culley D."/>
            <person name="Daum C."/>
            <person name="Ezra D."/>
            <person name="Gonzalez J."/>
            <person name="Henrissat B."/>
            <person name="Kuo A."/>
            <person name="Liang C."/>
            <person name="Lipzen A."/>
            <person name="Lutzoni F."/>
            <person name="Magnuson J."/>
            <person name="Mondo S."/>
            <person name="Nolan M."/>
            <person name="Ohm R."/>
            <person name="Pangilinan J."/>
            <person name="Park H.-J."/>
            <person name="Ramirez L."/>
            <person name="Alfaro M."/>
            <person name="Sun H."/>
            <person name="Tritt A."/>
            <person name="Yoshinaga Y."/>
            <person name="Zwiers L.-H."/>
            <person name="Turgeon B."/>
            <person name="Goodwin S."/>
            <person name="Spatafora J."/>
            <person name="Crous P."/>
            <person name="Grigoriev I."/>
        </authorList>
    </citation>
    <scope>NUCLEOTIDE SEQUENCE</scope>
    <source>
        <strain evidence="6">CBS 122368</strain>
    </source>
</reference>
<dbReference type="Proteomes" id="UP000800094">
    <property type="component" value="Unassembled WGS sequence"/>
</dbReference>
<dbReference type="Pfam" id="PF02146">
    <property type="entry name" value="SIR2"/>
    <property type="match status" value="1"/>
</dbReference>
<dbReference type="PANTHER" id="PTHR11085">
    <property type="entry name" value="NAD-DEPENDENT PROTEIN DEACYLASE SIRTUIN-5, MITOCHONDRIAL-RELATED"/>
    <property type="match status" value="1"/>
</dbReference>
<dbReference type="GO" id="GO:0006282">
    <property type="term" value="P:regulation of DNA repair"/>
    <property type="evidence" value="ECO:0007669"/>
    <property type="project" value="TreeGrafter"/>
</dbReference>
<keyword evidence="7" id="KW-1185">Reference proteome</keyword>
<dbReference type="InterPro" id="IPR026590">
    <property type="entry name" value="Ssirtuin_cat_dom"/>
</dbReference>
<keyword evidence="4" id="KW-0862">Zinc</keyword>
<feature type="binding site" evidence="4">
    <location>
        <position position="114"/>
    </location>
    <ligand>
        <name>Zn(2+)</name>
        <dbReference type="ChEBI" id="CHEBI:29105"/>
    </ligand>
</feature>
<feature type="non-terminal residue" evidence="6">
    <location>
        <position position="1"/>
    </location>
</feature>
<keyword evidence="2" id="KW-0808">Transferase</keyword>
<feature type="binding site" evidence="4">
    <location>
        <position position="92"/>
    </location>
    <ligand>
        <name>Zn(2+)</name>
        <dbReference type="ChEBI" id="CHEBI:29105"/>
    </ligand>
</feature>
<dbReference type="GO" id="GO:0046872">
    <property type="term" value="F:metal ion binding"/>
    <property type="evidence" value="ECO:0007669"/>
    <property type="project" value="UniProtKB-KW"/>
</dbReference>
<evidence type="ECO:0000256" key="3">
    <source>
        <dbReference type="ARBA" id="ARBA00023027"/>
    </source>
</evidence>
<evidence type="ECO:0000256" key="4">
    <source>
        <dbReference type="PROSITE-ProRule" id="PRU00236"/>
    </source>
</evidence>
<dbReference type="PANTHER" id="PTHR11085:SF15">
    <property type="entry name" value="NAD-DEPENDENT HISTONE DEACETYLASE HST4"/>
    <property type="match status" value="1"/>
</dbReference>
<dbReference type="InterPro" id="IPR050134">
    <property type="entry name" value="NAD-dep_sirtuin_deacylases"/>
</dbReference>
<dbReference type="InterPro" id="IPR029035">
    <property type="entry name" value="DHS-like_NAD/FAD-binding_dom"/>
</dbReference>
<dbReference type="GO" id="GO:0005634">
    <property type="term" value="C:nucleus"/>
    <property type="evidence" value="ECO:0007669"/>
    <property type="project" value="TreeGrafter"/>
</dbReference>
<dbReference type="GeneID" id="54577868"/>
<dbReference type="GO" id="GO:0031934">
    <property type="term" value="C:mating-type region heterochromatin"/>
    <property type="evidence" value="ECO:0007669"/>
    <property type="project" value="TreeGrafter"/>
</dbReference>
<dbReference type="Gene3D" id="3.40.50.1220">
    <property type="entry name" value="TPP-binding domain"/>
    <property type="match status" value="1"/>
</dbReference>
<keyword evidence="3" id="KW-0520">NAD</keyword>
<evidence type="ECO:0000256" key="2">
    <source>
        <dbReference type="ARBA" id="ARBA00022679"/>
    </source>
</evidence>
<dbReference type="PROSITE" id="PS50305">
    <property type="entry name" value="SIRTUIN"/>
    <property type="match status" value="1"/>
</dbReference>
<evidence type="ECO:0000313" key="6">
    <source>
        <dbReference type="EMBL" id="KAF2240212.1"/>
    </source>
</evidence>
<evidence type="ECO:0000259" key="5">
    <source>
        <dbReference type="PROSITE" id="PS50305"/>
    </source>
</evidence>
<dbReference type="GO" id="GO:0017136">
    <property type="term" value="F:histone deacetylase activity, NAD-dependent"/>
    <property type="evidence" value="ECO:0007669"/>
    <property type="project" value="TreeGrafter"/>
</dbReference>
<dbReference type="EMBL" id="ML987228">
    <property type="protein sequence ID" value="KAF2240212.1"/>
    <property type="molecule type" value="Genomic_DNA"/>
</dbReference>
<sequence length="244" mass="28039">FHISVYDSDESTGRFHEMIRTMHDKARNVEPTGFHHFLAGLAEAGRLRRHYMQNIDGIDSRSASYRGFKNLDLLPITIHLHGSLDKMFCHKCQREFTFDVNCFHGSETVKCGNCIRLEEERDRKREAHGRPPARKASRIVGALRPKVTLYEDEHQSIDASYERAITKDFRKAPDCVIIVGTRLQIPKARRLAEILAAKSKDKDGLVIYINKEQASLGPKMDSLIDFRFDGDCDDFASLMQETRR</sequence>
<dbReference type="SUPFAM" id="SSF52467">
    <property type="entry name" value="DHS-like NAD/FAD-binding domain"/>
    <property type="match status" value="1"/>
</dbReference>
<protein>
    <submittedName>
        <fullName evidence="6">DHS-like NAD/FAD-binding domain-containing protein</fullName>
    </submittedName>
</protein>